<evidence type="ECO:0000259" key="1">
    <source>
        <dbReference type="SMART" id="SM00849"/>
    </source>
</evidence>
<gene>
    <name evidence="2" type="ORF">METZ01_LOCUS477216</name>
</gene>
<dbReference type="InterPro" id="IPR001279">
    <property type="entry name" value="Metallo-B-lactamas"/>
</dbReference>
<organism evidence="2">
    <name type="scientific">marine metagenome</name>
    <dbReference type="NCBI Taxonomy" id="408172"/>
    <lineage>
        <taxon>unclassified sequences</taxon>
        <taxon>metagenomes</taxon>
        <taxon>ecological metagenomes</taxon>
    </lineage>
</organism>
<dbReference type="InterPro" id="IPR036866">
    <property type="entry name" value="RibonucZ/Hydroxyglut_hydro"/>
</dbReference>
<proteinExistence type="predicted"/>
<evidence type="ECO:0000313" key="2">
    <source>
        <dbReference type="EMBL" id="SVE24362.1"/>
    </source>
</evidence>
<protein>
    <recommendedName>
        <fullName evidence="1">Metallo-beta-lactamase domain-containing protein</fullName>
    </recommendedName>
</protein>
<dbReference type="InterPro" id="IPR052533">
    <property type="entry name" value="WalJ/YycJ-like"/>
</dbReference>
<dbReference type="EMBL" id="UINC01203894">
    <property type="protein sequence ID" value="SVE24362.1"/>
    <property type="molecule type" value="Genomic_DNA"/>
</dbReference>
<dbReference type="Gene3D" id="3.60.15.10">
    <property type="entry name" value="Ribonuclease Z/Hydroxyacylglutathione hydrolase-like"/>
    <property type="match status" value="1"/>
</dbReference>
<dbReference type="Pfam" id="PF12706">
    <property type="entry name" value="Lactamase_B_2"/>
    <property type="match status" value="1"/>
</dbReference>
<dbReference type="AlphaFoldDB" id="A0A383BWS8"/>
<name>A0A383BWS8_9ZZZZ</name>
<dbReference type="SMART" id="SM00849">
    <property type="entry name" value="Lactamase_B"/>
    <property type="match status" value="1"/>
</dbReference>
<reference evidence="2" key="1">
    <citation type="submission" date="2018-05" db="EMBL/GenBank/DDBJ databases">
        <authorList>
            <person name="Lanie J.A."/>
            <person name="Ng W.-L."/>
            <person name="Kazmierczak K.M."/>
            <person name="Andrzejewski T.M."/>
            <person name="Davidsen T.M."/>
            <person name="Wayne K.J."/>
            <person name="Tettelin H."/>
            <person name="Glass J.I."/>
            <person name="Rusch D."/>
            <person name="Podicherti R."/>
            <person name="Tsui H.-C.T."/>
            <person name="Winkler M.E."/>
        </authorList>
    </citation>
    <scope>NUCLEOTIDE SEQUENCE</scope>
</reference>
<sequence>KRIRASLLELDHTPERLDGILITHEHSDHIAGLKVLAAKLGIPVYCNRHTAGEIRNHHDCNFNFRLFETGNSFEIGDFGVDTFPIPHDAVDPVGFTLHTPAVQIGFLSDLGHGTRLIADRVRQAEVLLLETNHDVDMLNNDPHRPWSLKQRIFSRHGHLSNEGAADFLQQLVHADLQHIFCAHLSRDCNTPELVREEITQKLSQLDATQVQVHITQQNKACPTLRIASKKKANSDEKSVATTSS</sequence>
<feature type="non-terminal residue" evidence="2">
    <location>
        <position position="1"/>
    </location>
</feature>
<accession>A0A383BWS8</accession>
<feature type="non-terminal residue" evidence="2">
    <location>
        <position position="244"/>
    </location>
</feature>
<dbReference type="SUPFAM" id="SSF56281">
    <property type="entry name" value="Metallo-hydrolase/oxidoreductase"/>
    <property type="match status" value="1"/>
</dbReference>
<dbReference type="PANTHER" id="PTHR47619">
    <property type="entry name" value="METALLO-HYDROLASE YYCJ-RELATED"/>
    <property type="match status" value="1"/>
</dbReference>
<feature type="domain" description="Metallo-beta-lactamase" evidence="1">
    <location>
        <begin position="2"/>
        <end position="183"/>
    </location>
</feature>
<dbReference type="PANTHER" id="PTHR47619:SF1">
    <property type="entry name" value="EXODEOXYRIBONUCLEASE WALJ"/>
    <property type="match status" value="1"/>
</dbReference>